<feature type="compositionally biased region" description="Polar residues" evidence="1">
    <location>
        <begin position="216"/>
        <end position="227"/>
    </location>
</feature>
<dbReference type="AlphaFoldDB" id="A0A024UA32"/>
<feature type="region of interest" description="Disordered" evidence="1">
    <location>
        <begin position="73"/>
        <end position="95"/>
    </location>
</feature>
<sequence>MPRPPPLTADEVARERKMLRELKAMRKNELALSTLSKKRTRVPKIDDDNPFCTDRQLQDDIALAAFNKNPQLNAKRTPFTTPRTAQNPHNHTDIRVPPQRQPHVFHDANSSHVAVSFPAYHASISIAKPYAASTRRSSPPTQHEAVKKPITFGHRPTSASRHFNPVTSELNASAAFAKKKPLRQTGGIAIGMSAESLKGLLHQSVVARSKTESDESPNANRMQSPGQGRSCLNEAGNDAIAALEKGFDTRQYMAPKLKKESILNTPTDASVGEILAKYRKLAVGLS</sequence>
<proteinExistence type="predicted"/>
<reference evidence="2" key="1">
    <citation type="submission" date="2013-12" db="EMBL/GenBank/DDBJ databases">
        <title>The Genome Sequence of Aphanomyces invadans NJM9701.</title>
        <authorList>
            <consortium name="The Broad Institute Genomics Platform"/>
            <person name="Russ C."/>
            <person name="Tyler B."/>
            <person name="van West P."/>
            <person name="Dieguez-Uribeondo J."/>
            <person name="Young S.K."/>
            <person name="Zeng Q."/>
            <person name="Gargeya S."/>
            <person name="Fitzgerald M."/>
            <person name="Abouelleil A."/>
            <person name="Alvarado L."/>
            <person name="Chapman S.B."/>
            <person name="Gainer-Dewar J."/>
            <person name="Goldberg J."/>
            <person name="Griggs A."/>
            <person name="Gujja S."/>
            <person name="Hansen M."/>
            <person name="Howarth C."/>
            <person name="Imamovic A."/>
            <person name="Ireland A."/>
            <person name="Larimer J."/>
            <person name="McCowan C."/>
            <person name="Murphy C."/>
            <person name="Pearson M."/>
            <person name="Poon T.W."/>
            <person name="Priest M."/>
            <person name="Roberts A."/>
            <person name="Saif S."/>
            <person name="Shea T."/>
            <person name="Sykes S."/>
            <person name="Wortman J."/>
            <person name="Nusbaum C."/>
            <person name="Birren B."/>
        </authorList>
    </citation>
    <scope>NUCLEOTIDE SEQUENCE [LARGE SCALE GENOMIC DNA]</scope>
    <source>
        <strain evidence="2">NJM9701</strain>
    </source>
</reference>
<accession>A0A024UA32</accession>
<organism evidence="2">
    <name type="scientific">Aphanomyces invadans</name>
    <dbReference type="NCBI Taxonomy" id="157072"/>
    <lineage>
        <taxon>Eukaryota</taxon>
        <taxon>Sar</taxon>
        <taxon>Stramenopiles</taxon>
        <taxon>Oomycota</taxon>
        <taxon>Saprolegniomycetes</taxon>
        <taxon>Saprolegniales</taxon>
        <taxon>Verrucalvaceae</taxon>
        <taxon>Aphanomyces</taxon>
    </lineage>
</organism>
<dbReference type="OrthoDB" id="71634at2759"/>
<feature type="region of interest" description="Disordered" evidence="1">
    <location>
        <begin position="209"/>
        <end position="233"/>
    </location>
</feature>
<dbReference type="GeneID" id="20082296"/>
<evidence type="ECO:0000256" key="1">
    <source>
        <dbReference type="SAM" id="MobiDB-lite"/>
    </source>
</evidence>
<dbReference type="EMBL" id="KI913960">
    <property type="protein sequence ID" value="ETW02747.1"/>
    <property type="molecule type" value="Genomic_DNA"/>
</dbReference>
<protein>
    <submittedName>
        <fullName evidence="2">Uncharacterized protein</fullName>
    </submittedName>
</protein>
<name>A0A024UA32_9STRA</name>
<gene>
    <name evidence="2" type="ORF">H310_05246</name>
</gene>
<feature type="compositionally biased region" description="Polar residues" evidence="1">
    <location>
        <begin position="73"/>
        <end position="89"/>
    </location>
</feature>
<dbReference type="RefSeq" id="XP_008868131.1">
    <property type="nucleotide sequence ID" value="XM_008869909.1"/>
</dbReference>
<dbReference type="VEuPathDB" id="FungiDB:H310_05246"/>
<evidence type="ECO:0000313" key="2">
    <source>
        <dbReference type="EMBL" id="ETW02747.1"/>
    </source>
</evidence>
<dbReference type="eggNOG" id="ENOG502S82D">
    <property type="taxonomic scope" value="Eukaryota"/>
</dbReference>